<proteinExistence type="predicted"/>
<evidence type="ECO:0000313" key="1">
    <source>
        <dbReference type="EMBL" id="RWS22944.1"/>
    </source>
</evidence>
<keyword evidence="2" id="KW-1185">Reference proteome</keyword>
<dbReference type="VEuPathDB" id="VectorBase:LDEU009096"/>
<dbReference type="InterPro" id="IPR002347">
    <property type="entry name" value="SDR_fam"/>
</dbReference>
<gene>
    <name evidence="1" type="ORF">B4U80_13978</name>
</gene>
<protein>
    <submittedName>
        <fullName evidence="1">SDR family oxidoreductase-like protein</fullName>
    </submittedName>
</protein>
<evidence type="ECO:0000313" key="2">
    <source>
        <dbReference type="Proteomes" id="UP000288716"/>
    </source>
</evidence>
<reference evidence="1 2" key="1">
    <citation type="journal article" date="2018" name="Gigascience">
        <title>Genomes of trombidid mites reveal novel predicted allergens and laterally-transferred genes associated with secondary metabolism.</title>
        <authorList>
            <person name="Dong X."/>
            <person name="Chaisiri K."/>
            <person name="Xia D."/>
            <person name="Armstrong S.D."/>
            <person name="Fang Y."/>
            <person name="Donnelly M.J."/>
            <person name="Kadowaki T."/>
            <person name="McGarry J.W."/>
            <person name="Darby A.C."/>
            <person name="Makepeace B.L."/>
        </authorList>
    </citation>
    <scope>NUCLEOTIDE SEQUENCE [LARGE SCALE GENOMIC DNA]</scope>
    <source>
        <strain evidence="1">UoL-UT</strain>
    </source>
</reference>
<dbReference type="SUPFAM" id="SSF51735">
    <property type="entry name" value="NAD(P)-binding Rossmann-fold domains"/>
    <property type="match status" value="1"/>
</dbReference>
<dbReference type="Proteomes" id="UP000288716">
    <property type="component" value="Unassembled WGS sequence"/>
</dbReference>
<dbReference type="AlphaFoldDB" id="A0A443S640"/>
<sequence>MTFEAITEMEEAMRDSYPLRRVALPIDVAKAVAFLASEDASFTTGECMLVDGGACYASVKRLS</sequence>
<organism evidence="1 2">
    <name type="scientific">Leptotrombidium deliense</name>
    <dbReference type="NCBI Taxonomy" id="299467"/>
    <lineage>
        <taxon>Eukaryota</taxon>
        <taxon>Metazoa</taxon>
        <taxon>Ecdysozoa</taxon>
        <taxon>Arthropoda</taxon>
        <taxon>Chelicerata</taxon>
        <taxon>Arachnida</taxon>
        <taxon>Acari</taxon>
        <taxon>Acariformes</taxon>
        <taxon>Trombidiformes</taxon>
        <taxon>Prostigmata</taxon>
        <taxon>Anystina</taxon>
        <taxon>Parasitengona</taxon>
        <taxon>Trombiculoidea</taxon>
        <taxon>Trombiculidae</taxon>
        <taxon>Leptotrombidium</taxon>
    </lineage>
</organism>
<accession>A0A443S640</accession>
<dbReference type="Gene3D" id="3.40.50.720">
    <property type="entry name" value="NAD(P)-binding Rossmann-like Domain"/>
    <property type="match status" value="1"/>
</dbReference>
<dbReference type="InterPro" id="IPR036291">
    <property type="entry name" value="NAD(P)-bd_dom_sf"/>
</dbReference>
<name>A0A443S640_9ACAR</name>
<dbReference type="Pfam" id="PF13561">
    <property type="entry name" value="adh_short_C2"/>
    <property type="match status" value="1"/>
</dbReference>
<comment type="caution">
    <text evidence="1">The sequence shown here is derived from an EMBL/GenBank/DDBJ whole genome shotgun (WGS) entry which is preliminary data.</text>
</comment>
<dbReference type="OrthoDB" id="6496917at2759"/>
<dbReference type="EMBL" id="NCKV01007519">
    <property type="protein sequence ID" value="RWS22944.1"/>
    <property type="molecule type" value="Genomic_DNA"/>
</dbReference>